<feature type="transmembrane region" description="Helical" evidence="1">
    <location>
        <begin position="43"/>
        <end position="64"/>
    </location>
</feature>
<evidence type="ECO:0000313" key="3">
    <source>
        <dbReference type="EMBL" id="KKR49914.1"/>
    </source>
</evidence>
<comment type="caution">
    <text evidence="3">The sequence shown here is derived from an EMBL/GenBank/DDBJ whole genome shotgun (WGS) entry which is preliminary data.</text>
</comment>
<accession>A0A0G0RB09</accession>
<dbReference type="InterPro" id="IPR026870">
    <property type="entry name" value="Zinc_ribbon_dom"/>
</dbReference>
<name>A0A0G0RB09_9BACT</name>
<keyword evidence="1" id="KW-1133">Transmembrane helix</keyword>
<dbReference type="Proteomes" id="UP000034531">
    <property type="component" value="Unassembled WGS sequence"/>
</dbReference>
<dbReference type="AlphaFoldDB" id="A0A0G0RB09"/>
<dbReference type="EMBL" id="LBYI01000017">
    <property type="protein sequence ID" value="KKR49914.1"/>
    <property type="molecule type" value="Genomic_DNA"/>
</dbReference>
<proteinExistence type="predicted"/>
<evidence type="ECO:0000256" key="1">
    <source>
        <dbReference type="SAM" id="Phobius"/>
    </source>
</evidence>
<feature type="domain" description="Zinc-ribbon" evidence="2">
    <location>
        <begin position="9"/>
        <end position="30"/>
    </location>
</feature>
<organism evidence="3 4">
    <name type="scientific">Candidatus Curtissbacteria bacterium GW2011_GWA1_40_16</name>
    <dbReference type="NCBI Taxonomy" id="1618405"/>
    <lineage>
        <taxon>Bacteria</taxon>
        <taxon>Candidatus Curtissiibacteriota</taxon>
    </lineage>
</organism>
<gene>
    <name evidence="3" type="ORF">UT84_C0017G0002</name>
</gene>
<evidence type="ECO:0000259" key="2">
    <source>
        <dbReference type="Pfam" id="PF13240"/>
    </source>
</evidence>
<evidence type="ECO:0000313" key="4">
    <source>
        <dbReference type="Proteomes" id="UP000034531"/>
    </source>
</evidence>
<keyword evidence="1" id="KW-0472">Membrane</keyword>
<protein>
    <recommendedName>
        <fullName evidence="2">Zinc-ribbon domain-containing protein</fullName>
    </recommendedName>
</protein>
<reference evidence="3 4" key="1">
    <citation type="journal article" date="2015" name="Nature">
        <title>rRNA introns, odd ribosomes, and small enigmatic genomes across a large radiation of phyla.</title>
        <authorList>
            <person name="Brown C.T."/>
            <person name="Hug L.A."/>
            <person name="Thomas B.C."/>
            <person name="Sharon I."/>
            <person name="Castelle C.J."/>
            <person name="Singh A."/>
            <person name="Wilkins M.J."/>
            <person name="Williams K.H."/>
            <person name="Banfield J.F."/>
        </authorList>
    </citation>
    <scope>NUCLEOTIDE SEQUENCE [LARGE SCALE GENOMIC DNA]</scope>
</reference>
<dbReference type="Pfam" id="PF13240">
    <property type="entry name" value="Zn_Ribbon_1"/>
    <property type="match status" value="1"/>
</dbReference>
<sequence>METNIQTTCPHCNNPILPIDIFCPACGKKLKRSDLSTGIQKQIGVYLLSFFLPPFGLFPAIKYLRQADSKSKKIGVIALVLTVISILITISLTKLVLGTFESRLQIYRGIGY</sequence>
<keyword evidence="1" id="KW-0812">Transmembrane</keyword>
<feature type="transmembrane region" description="Helical" evidence="1">
    <location>
        <begin position="76"/>
        <end position="97"/>
    </location>
</feature>